<dbReference type="OrthoDB" id="1470350at2759"/>
<dbReference type="InterPro" id="IPR036396">
    <property type="entry name" value="Cyt_P450_sf"/>
</dbReference>
<keyword evidence="5" id="KW-0560">Oxidoreductase</keyword>
<sequence length="500" mass="54845">MALLATISSATEHLPTNTSTLLLTLLLVSLLSLTIYRTYLHPLSHIPGPLICRLTPLWTLYHSYIGDECTQIHALHATYGPILRIAPNELSISDGAALNPIYAASGGFLKAPCYTNFDIEGHSTIFSTLDPTHRALRSKAVVPLFSTASLRAGSAKIEECIAQIMQRFWAEAAASREAFRATGCAKPVNVLNLGRSLAVDAVSAFLFGRSFGGVGEEKLSAAAYVDTLVAVGRFFFLPNWVFLAIEGVREKWFPGEGEGESAGKVDGFVEPLVRESAGDDETYQGRLLKAGISPHEVEVQCKDLLFAGTDSTGTNFSTLCWHLAKQPEIYQKLRAEIAAADTQDPPPNPQTLPYLSAVIREGLRVSMANPTRLPRIVPPGGLTFHAPSNNRTYHLPGGTQVGIQIYSLHYNPSVFPNPFAFKPERWLQATPEMQRDWVPFGLGPRQCIARNLATMELFLGVRALAREGVLEGARAVGERIEMMEWFNSKIKGEKIELVWQ</sequence>
<dbReference type="CDD" id="cd11062">
    <property type="entry name" value="CYP58-like"/>
    <property type="match status" value="1"/>
</dbReference>
<dbReference type="GO" id="GO:0004497">
    <property type="term" value="F:monooxygenase activity"/>
    <property type="evidence" value="ECO:0007669"/>
    <property type="project" value="UniProtKB-KW"/>
</dbReference>
<keyword evidence="3 4" id="KW-0408">Iron</keyword>
<evidence type="ECO:0000256" key="4">
    <source>
        <dbReference type="PIRSR" id="PIRSR602401-1"/>
    </source>
</evidence>
<evidence type="ECO:0000313" key="7">
    <source>
        <dbReference type="EMBL" id="TKA26282.1"/>
    </source>
</evidence>
<dbReference type="InterPro" id="IPR017972">
    <property type="entry name" value="Cyt_P450_CS"/>
</dbReference>
<accession>A0A4U0TW59</accession>
<evidence type="ECO:0000256" key="6">
    <source>
        <dbReference type="SAM" id="Phobius"/>
    </source>
</evidence>
<dbReference type="PRINTS" id="PR00385">
    <property type="entry name" value="P450"/>
</dbReference>
<dbReference type="AlphaFoldDB" id="A0A4U0TW59"/>
<feature type="transmembrane region" description="Helical" evidence="6">
    <location>
        <begin position="20"/>
        <end position="40"/>
    </location>
</feature>
<comment type="cofactor">
    <cofactor evidence="1 4">
        <name>heme</name>
        <dbReference type="ChEBI" id="CHEBI:30413"/>
    </cofactor>
</comment>
<dbReference type="Gene3D" id="1.10.630.10">
    <property type="entry name" value="Cytochrome P450"/>
    <property type="match status" value="1"/>
</dbReference>
<keyword evidence="2 4" id="KW-0479">Metal-binding</keyword>
<dbReference type="PANTHER" id="PTHR24305">
    <property type="entry name" value="CYTOCHROME P450"/>
    <property type="match status" value="1"/>
</dbReference>
<keyword evidence="6" id="KW-1133">Transmembrane helix</keyword>
<evidence type="ECO:0000313" key="8">
    <source>
        <dbReference type="Proteomes" id="UP000308549"/>
    </source>
</evidence>
<dbReference type="PROSITE" id="PS00086">
    <property type="entry name" value="CYTOCHROME_P450"/>
    <property type="match status" value="1"/>
</dbReference>
<keyword evidence="6" id="KW-0812">Transmembrane</keyword>
<evidence type="ECO:0000256" key="1">
    <source>
        <dbReference type="ARBA" id="ARBA00001971"/>
    </source>
</evidence>
<dbReference type="GO" id="GO:0016705">
    <property type="term" value="F:oxidoreductase activity, acting on paired donors, with incorporation or reduction of molecular oxygen"/>
    <property type="evidence" value="ECO:0007669"/>
    <property type="project" value="InterPro"/>
</dbReference>
<keyword evidence="8" id="KW-1185">Reference proteome</keyword>
<dbReference type="EMBL" id="NAJL01000029">
    <property type="protein sequence ID" value="TKA26282.1"/>
    <property type="molecule type" value="Genomic_DNA"/>
</dbReference>
<evidence type="ECO:0000256" key="2">
    <source>
        <dbReference type="ARBA" id="ARBA00022723"/>
    </source>
</evidence>
<dbReference type="SUPFAM" id="SSF48264">
    <property type="entry name" value="Cytochrome P450"/>
    <property type="match status" value="1"/>
</dbReference>
<evidence type="ECO:0000256" key="5">
    <source>
        <dbReference type="RuleBase" id="RU000461"/>
    </source>
</evidence>
<dbReference type="InterPro" id="IPR001128">
    <property type="entry name" value="Cyt_P450"/>
</dbReference>
<reference evidence="7 8" key="1">
    <citation type="submission" date="2017-03" db="EMBL/GenBank/DDBJ databases">
        <title>Genomes of endolithic fungi from Antarctica.</title>
        <authorList>
            <person name="Coleine C."/>
            <person name="Masonjones S."/>
            <person name="Stajich J.E."/>
        </authorList>
    </citation>
    <scope>NUCLEOTIDE SEQUENCE [LARGE SCALE GENOMIC DNA]</scope>
    <source>
        <strain evidence="7 8">CCFEE 6315</strain>
    </source>
</reference>
<dbReference type="Pfam" id="PF00067">
    <property type="entry name" value="p450"/>
    <property type="match status" value="1"/>
</dbReference>
<keyword evidence="5" id="KW-0503">Monooxygenase</keyword>
<dbReference type="InterPro" id="IPR050121">
    <property type="entry name" value="Cytochrome_P450_monoxygenase"/>
</dbReference>
<dbReference type="GO" id="GO:0005506">
    <property type="term" value="F:iron ion binding"/>
    <property type="evidence" value="ECO:0007669"/>
    <property type="project" value="InterPro"/>
</dbReference>
<protein>
    <recommendedName>
        <fullName evidence="9">Cytochrome P450</fullName>
    </recommendedName>
</protein>
<gene>
    <name evidence="7" type="ORF">B0A50_05061</name>
</gene>
<dbReference type="PRINTS" id="PR00463">
    <property type="entry name" value="EP450I"/>
</dbReference>
<keyword evidence="4 5" id="KW-0349">Heme</keyword>
<evidence type="ECO:0008006" key="9">
    <source>
        <dbReference type="Google" id="ProtNLM"/>
    </source>
</evidence>
<dbReference type="InterPro" id="IPR002401">
    <property type="entry name" value="Cyt_P450_E_grp-I"/>
</dbReference>
<comment type="caution">
    <text evidence="7">The sequence shown here is derived from an EMBL/GenBank/DDBJ whole genome shotgun (WGS) entry which is preliminary data.</text>
</comment>
<organism evidence="7 8">
    <name type="scientific">Salinomyces thailandicus</name>
    <dbReference type="NCBI Taxonomy" id="706561"/>
    <lineage>
        <taxon>Eukaryota</taxon>
        <taxon>Fungi</taxon>
        <taxon>Dikarya</taxon>
        <taxon>Ascomycota</taxon>
        <taxon>Pezizomycotina</taxon>
        <taxon>Dothideomycetes</taxon>
        <taxon>Dothideomycetidae</taxon>
        <taxon>Mycosphaerellales</taxon>
        <taxon>Teratosphaeriaceae</taxon>
        <taxon>Salinomyces</taxon>
    </lineage>
</organism>
<comment type="similarity">
    <text evidence="5">Belongs to the cytochrome P450 family.</text>
</comment>
<feature type="binding site" description="axial binding residue" evidence="4">
    <location>
        <position position="447"/>
    </location>
    <ligand>
        <name>heme</name>
        <dbReference type="ChEBI" id="CHEBI:30413"/>
    </ligand>
    <ligandPart>
        <name>Fe</name>
        <dbReference type="ChEBI" id="CHEBI:18248"/>
    </ligandPart>
</feature>
<keyword evidence="6" id="KW-0472">Membrane</keyword>
<dbReference type="Proteomes" id="UP000308549">
    <property type="component" value="Unassembled WGS sequence"/>
</dbReference>
<name>A0A4U0TW59_9PEZI</name>
<dbReference type="PANTHER" id="PTHR24305:SF156">
    <property type="entry name" value="P450, PUTATIVE (EUROFUNG)-RELATED"/>
    <property type="match status" value="1"/>
</dbReference>
<evidence type="ECO:0000256" key="3">
    <source>
        <dbReference type="ARBA" id="ARBA00023004"/>
    </source>
</evidence>
<dbReference type="GO" id="GO:0020037">
    <property type="term" value="F:heme binding"/>
    <property type="evidence" value="ECO:0007669"/>
    <property type="project" value="InterPro"/>
</dbReference>
<proteinExistence type="inferred from homology"/>